<dbReference type="InterPro" id="IPR019096">
    <property type="entry name" value="YopX_protein"/>
</dbReference>
<dbReference type="InterPro" id="IPR010024">
    <property type="entry name" value="CHP16711"/>
</dbReference>
<protein>
    <recommendedName>
        <fullName evidence="1">YopX protein domain-containing protein</fullName>
    </recommendedName>
</protein>
<dbReference type="InterPro" id="IPR023385">
    <property type="entry name" value="YopX-like_C"/>
</dbReference>
<organism evidence="2">
    <name type="scientific">marine sediment metagenome</name>
    <dbReference type="NCBI Taxonomy" id="412755"/>
    <lineage>
        <taxon>unclassified sequences</taxon>
        <taxon>metagenomes</taxon>
        <taxon>ecological metagenomes</taxon>
    </lineage>
</organism>
<dbReference type="Gene3D" id="2.30.30.290">
    <property type="entry name" value="YopX-like domains"/>
    <property type="match status" value="1"/>
</dbReference>
<proteinExistence type="predicted"/>
<gene>
    <name evidence="2" type="ORF">LCGC14_2010890</name>
</gene>
<evidence type="ECO:0000313" key="2">
    <source>
        <dbReference type="EMBL" id="KKL79834.1"/>
    </source>
</evidence>
<dbReference type="EMBL" id="LAZR01023051">
    <property type="protein sequence ID" value="KKL79834.1"/>
    <property type="molecule type" value="Genomic_DNA"/>
</dbReference>
<dbReference type="NCBIfam" id="TIGR01671">
    <property type="entry name" value="phage_TIGR01671"/>
    <property type="match status" value="1"/>
</dbReference>
<sequence>SMVCMLSDVILMQFTGLLDKNGKEIYEGDILQDADEHVTIVVWDWADCCFDHTDPEEYHFTVEHDHVEPACYASNVWVKSTVIGNIHTHPELLE</sequence>
<accession>A0A0F9F0K4</accession>
<evidence type="ECO:0000259" key="1">
    <source>
        <dbReference type="Pfam" id="PF09643"/>
    </source>
</evidence>
<dbReference type="AlphaFoldDB" id="A0A0F9F0K4"/>
<reference evidence="2" key="1">
    <citation type="journal article" date="2015" name="Nature">
        <title>Complex archaea that bridge the gap between prokaryotes and eukaryotes.</title>
        <authorList>
            <person name="Spang A."/>
            <person name="Saw J.H."/>
            <person name="Jorgensen S.L."/>
            <person name="Zaremba-Niedzwiedzka K."/>
            <person name="Martijn J."/>
            <person name="Lind A.E."/>
            <person name="van Eijk R."/>
            <person name="Schleper C."/>
            <person name="Guy L."/>
            <person name="Ettema T.J."/>
        </authorList>
    </citation>
    <scope>NUCLEOTIDE SEQUENCE</scope>
</reference>
<feature type="domain" description="YopX protein" evidence="1">
    <location>
        <begin position="8"/>
        <end position="94"/>
    </location>
</feature>
<feature type="non-terminal residue" evidence="2">
    <location>
        <position position="1"/>
    </location>
</feature>
<dbReference type="SUPFAM" id="SSF159006">
    <property type="entry name" value="YopX-like"/>
    <property type="match status" value="1"/>
</dbReference>
<dbReference type="Pfam" id="PF09643">
    <property type="entry name" value="YopX"/>
    <property type="match status" value="1"/>
</dbReference>
<comment type="caution">
    <text evidence="2">The sequence shown here is derived from an EMBL/GenBank/DDBJ whole genome shotgun (WGS) entry which is preliminary data.</text>
</comment>
<name>A0A0F9F0K4_9ZZZZ</name>